<feature type="transmembrane region" description="Helical" evidence="1">
    <location>
        <begin position="181"/>
        <end position="201"/>
    </location>
</feature>
<name>A0AAV4TPS5_CAEEX</name>
<feature type="transmembrane region" description="Helical" evidence="1">
    <location>
        <begin position="254"/>
        <end position="272"/>
    </location>
</feature>
<evidence type="ECO:0000313" key="2">
    <source>
        <dbReference type="EMBL" id="GIY48495.1"/>
    </source>
</evidence>
<dbReference type="EMBL" id="BPLR01011718">
    <property type="protein sequence ID" value="GIY48495.1"/>
    <property type="molecule type" value="Genomic_DNA"/>
</dbReference>
<keyword evidence="1" id="KW-0472">Membrane</keyword>
<dbReference type="PANTHER" id="PTHR11161:SF0">
    <property type="entry name" value="O-ACYLTRANSFERASE LIKE PROTEIN"/>
    <property type="match status" value="1"/>
</dbReference>
<dbReference type="AlphaFoldDB" id="A0AAV4TPS5"/>
<feature type="transmembrane region" description="Helical" evidence="1">
    <location>
        <begin position="213"/>
        <end position="234"/>
    </location>
</feature>
<feature type="transmembrane region" description="Helical" evidence="1">
    <location>
        <begin position="143"/>
        <end position="161"/>
    </location>
</feature>
<keyword evidence="1" id="KW-1133">Transmembrane helix</keyword>
<accession>A0AAV4TPS5</accession>
<proteinExistence type="predicted"/>
<protein>
    <submittedName>
        <fullName evidence="2">Nose resistant to fluoxetine protein 6</fullName>
    </submittedName>
</protein>
<reference evidence="2 3" key="1">
    <citation type="submission" date="2021-06" db="EMBL/GenBank/DDBJ databases">
        <title>Caerostris extrusa draft genome.</title>
        <authorList>
            <person name="Kono N."/>
            <person name="Arakawa K."/>
        </authorList>
    </citation>
    <scope>NUCLEOTIDE SEQUENCE [LARGE SCALE GENOMIC DNA]</scope>
</reference>
<keyword evidence="1" id="KW-0812">Transmembrane</keyword>
<evidence type="ECO:0000256" key="1">
    <source>
        <dbReference type="SAM" id="Phobius"/>
    </source>
</evidence>
<comment type="caution">
    <text evidence="2">The sequence shown here is derived from an EMBL/GenBank/DDBJ whole genome shotgun (WGS) entry which is preliminary data.</text>
</comment>
<sequence>MPIASSGPFWYDVVDPELKNCRNNWWFSVLFISNWISMKDICISPVSWYISTDLQLHAISVIPLYVLYRSRKVGVFFHELWRQTEDSRHDRLRALATFYSCGTLLHRASFRVIVLDFKDIRLSVKTPLHINYFHKILFFRLKTFSVGPGSVLLALTALYGGHSWNTGHPEGPEVTALFASVHRTTFALGVAWVVFVCITKNGGPVNSLLSSSMLAPAGKLTFIIFMVHSLIFWVRKASVRERMFVSHYNLMYGYIGNIVFTVMICIPCHLLLEAPMTKLDLLLFTAKKKEEEENETKPIKNGSSPENIVIHSCPQNTLFSEDYRKNFPKENHKAYIKNPKNETAGNNCCKTVIQVKPKTNCKNQ</sequence>
<gene>
    <name evidence="2" type="primary">nrf-6_55</name>
    <name evidence="2" type="ORF">CEXT_162371</name>
</gene>
<organism evidence="2 3">
    <name type="scientific">Caerostris extrusa</name>
    <name type="common">Bark spider</name>
    <name type="synonym">Caerostris bankana</name>
    <dbReference type="NCBI Taxonomy" id="172846"/>
    <lineage>
        <taxon>Eukaryota</taxon>
        <taxon>Metazoa</taxon>
        <taxon>Ecdysozoa</taxon>
        <taxon>Arthropoda</taxon>
        <taxon>Chelicerata</taxon>
        <taxon>Arachnida</taxon>
        <taxon>Araneae</taxon>
        <taxon>Araneomorphae</taxon>
        <taxon>Entelegynae</taxon>
        <taxon>Araneoidea</taxon>
        <taxon>Araneidae</taxon>
        <taxon>Caerostris</taxon>
    </lineage>
</organism>
<keyword evidence="3" id="KW-1185">Reference proteome</keyword>
<feature type="transmembrane region" description="Helical" evidence="1">
    <location>
        <begin position="48"/>
        <end position="68"/>
    </location>
</feature>
<dbReference type="PANTHER" id="PTHR11161">
    <property type="entry name" value="O-ACYLTRANSFERASE"/>
    <property type="match status" value="1"/>
</dbReference>
<evidence type="ECO:0000313" key="3">
    <source>
        <dbReference type="Proteomes" id="UP001054945"/>
    </source>
</evidence>
<dbReference type="Proteomes" id="UP001054945">
    <property type="component" value="Unassembled WGS sequence"/>
</dbReference>
<dbReference type="InterPro" id="IPR052728">
    <property type="entry name" value="O2_lipid_transport_reg"/>
</dbReference>